<feature type="signal peptide" evidence="1">
    <location>
        <begin position="1"/>
        <end position="25"/>
    </location>
</feature>
<evidence type="ECO:0000313" key="2">
    <source>
        <dbReference type="EMBL" id="KAF2900272.1"/>
    </source>
</evidence>
<organism evidence="2 3">
    <name type="scientific">Ignelater luminosus</name>
    <name type="common">Cucubano</name>
    <name type="synonym">Pyrophorus luminosus</name>
    <dbReference type="NCBI Taxonomy" id="2038154"/>
    <lineage>
        <taxon>Eukaryota</taxon>
        <taxon>Metazoa</taxon>
        <taxon>Ecdysozoa</taxon>
        <taxon>Arthropoda</taxon>
        <taxon>Hexapoda</taxon>
        <taxon>Insecta</taxon>
        <taxon>Pterygota</taxon>
        <taxon>Neoptera</taxon>
        <taxon>Endopterygota</taxon>
        <taxon>Coleoptera</taxon>
        <taxon>Polyphaga</taxon>
        <taxon>Elateriformia</taxon>
        <taxon>Elateroidea</taxon>
        <taxon>Elateridae</taxon>
        <taxon>Agrypninae</taxon>
        <taxon>Pyrophorini</taxon>
        <taxon>Ignelater</taxon>
    </lineage>
</organism>
<comment type="caution">
    <text evidence="2">The sequence shown here is derived from an EMBL/GenBank/DDBJ whole genome shotgun (WGS) entry which is preliminary data.</text>
</comment>
<keyword evidence="1" id="KW-0732">Signal</keyword>
<gene>
    <name evidence="2" type="ORF">ILUMI_05914</name>
</gene>
<dbReference type="EMBL" id="VTPC01002300">
    <property type="protein sequence ID" value="KAF2900272.1"/>
    <property type="molecule type" value="Genomic_DNA"/>
</dbReference>
<protein>
    <recommendedName>
        <fullName evidence="4">DDE Tnp4 domain-containing protein</fullName>
    </recommendedName>
</protein>
<dbReference type="AlphaFoldDB" id="A0A8K0DB19"/>
<name>A0A8K0DB19_IGNLU</name>
<proteinExistence type="predicted"/>
<evidence type="ECO:0000256" key="1">
    <source>
        <dbReference type="SAM" id="SignalP"/>
    </source>
</evidence>
<feature type="chain" id="PRO_5035449905" description="DDE Tnp4 domain-containing protein" evidence="1">
    <location>
        <begin position="26"/>
        <end position="174"/>
    </location>
</feature>
<sequence length="174" mass="20003">MSTHKNLVEKAVASVLTFWLSGVESDEEDENCIFINQQATVVERYSLDDFLHLFQLGKITFEAVLNNLDGKLCRPANDAKHQLLVGLWMLANQESYRTVTDRFDISISMAWDYFKRIVDALVSIVQDVVQWPRHEEYRQDIATEFHKKQGFPRVIGAIDGTHIPIATPHDMQNP</sequence>
<accession>A0A8K0DB19</accession>
<keyword evidence="3" id="KW-1185">Reference proteome</keyword>
<dbReference type="OrthoDB" id="6781908at2759"/>
<evidence type="ECO:0000313" key="3">
    <source>
        <dbReference type="Proteomes" id="UP000801492"/>
    </source>
</evidence>
<dbReference type="Proteomes" id="UP000801492">
    <property type="component" value="Unassembled WGS sequence"/>
</dbReference>
<evidence type="ECO:0008006" key="4">
    <source>
        <dbReference type="Google" id="ProtNLM"/>
    </source>
</evidence>
<reference evidence="2" key="1">
    <citation type="submission" date="2019-08" db="EMBL/GenBank/DDBJ databases">
        <title>The genome of the North American firefly Photinus pyralis.</title>
        <authorList>
            <consortium name="Photinus pyralis genome working group"/>
            <person name="Fallon T.R."/>
            <person name="Sander Lower S.E."/>
            <person name="Weng J.-K."/>
        </authorList>
    </citation>
    <scope>NUCLEOTIDE SEQUENCE</scope>
    <source>
        <strain evidence="2">TRF0915ILg1</strain>
        <tissue evidence="2">Whole body</tissue>
    </source>
</reference>